<gene>
    <name evidence="2" type="ORF">METZ01_LOCUS199472</name>
</gene>
<reference evidence="2" key="1">
    <citation type="submission" date="2018-05" db="EMBL/GenBank/DDBJ databases">
        <authorList>
            <person name="Lanie J.A."/>
            <person name="Ng W.-L."/>
            <person name="Kazmierczak K.M."/>
            <person name="Andrzejewski T.M."/>
            <person name="Davidsen T.M."/>
            <person name="Wayne K.J."/>
            <person name="Tettelin H."/>
            <person name="Glass J.I."/>
            <person name="Rusch D."/>
            <person name="Podicherti R."/>
            <person name="Tsui H.-C.T."/>
            <person name="Winkler M.E."/>
        </authorList>
    </citation>
    <scope>NUCLEOTIDE SEQUENCE</scope>
</reference>
<dbReference type="InterPro" id="IPR028250">
    <property type="entry name" value="DsbDN"/>
</dbReference>
<sequence>MLLLFLTTLAQVCLPDGRHPPHVRVDLVPEVSSVLPGSSFSVLLHQQIDEGWHTYWRNPGDSGAAPAMTWQTPVGVSVGDFSWPYPERIAYGPLMNFGYHDEVLLPLEIWVPEDFSEPGLVIQGVGRVLVCADICIPEQVTVDLTLPVGRGAIDADSVELFTRARSL</sequence>
<evidence type="ECO:0000259" key="1">
    <source>
        <dbReference type="Pfam" id="PF11412"/>
    </source>
</evidence>
<dbReference type="EMBL" id="UINC01043087">
    <property type="protein sequence ID" value="SVB46618.1"/>
    <property type="molecule type" value="Genomic_DNA"/>
</dbReference>
<accession>A0A382E7E5</accession>
<feature type="non-terminal residue" evidence="2">
    <location>
        <position position="167"/>
    </location>
</feature>
<protein>
    <recommendedName>
        <fullName evidence="1">Thiol:disulfide interchange protein DsbD N-terminal domain-containing protein</fullName>
    </recommendedName>
</protein>
<organism evidence="2">
    <name type="scientific">marine metagenome</name>
    <dbReference type="NCBI Taxonomy" id="408172"/>
    <lineage>
        <taxon>unclassified sequences</taxon>
        <taxon>metagenomes</taxon>
        <taxon>ecological metagenomes</taxon>
    </lineage>
</organism>
<dbReference type="AlphaFoldDB" id="A0A382E7E5"/>
<feature type="domain" description="Thiol:disulfide interchange protein DsbD N-terminal" evidence="1">
    <location>
        <begin position="34"/>
        <end position="145"/>
    </location>
</feature>
<name>A0A382E7E5_9ZZZZ</name>
<evidence type="ECO:0000313" key="2">
    <source>
        <dbReference type="EMBL" id="SVB46618.1"/>
    </source>
</evidence>
<proteinExistence type="predicted"/>
<dbReference type="Pfam" id="PF11412">
    <property type="entry name" value="DsbD_N"/>
    <property type="match status" value="1"/>
</dbReference>